<reference evidence="1" key="1">
    <citation type="submission" date="2019-12" db="EMBL/GenBank/DDBJ databases">
        <title>Genome sequencing and annotation of Brassica cretica.</title>
        <authorList>
            <person name="Studholme D.J."/>
            <person name="Sarris P.F."/>
        </authorList>
    </citation>
    <scope>NUCLEOTIDE SEQUENCE</scope>
    <source>
        <strain evidence="1">PFS-001/15</strain>
        <tissue evidence="1">Leaf</tissue>
    </source>
</reference>
<proteinExistence type="predicted"/>
<dbReference type="Proteomes" id="UP000712281">
    <property type="component" value="Unassembled WGS sequence"/>
</dbReference>
<evidence type="ECO:0000313" key="2">
    <source>
        <dbReference type="Proteomes" id="UP000712281"/>
    </source>
</evidence>
<accession>A0A8S9IDA2</accession>
<name>A0A8S9IDA2_BRACR</name>
<organism evidence="1 2">
    <name type="scientific">Brassica cretica</name>
    <name type="common">Mustard</name>
    <dbReference type="NCBI Taxonomy" id="69181"/>
    <lineage>
        <taxon>Eukaryota</taxon>
        <taxon>Viridiplantae</taxon>
        <taxon>Streptophyta</taxon>
        <taxon>Embryophyta</taxon>
        <taxon>Tracheophyta</taxon>
        <taxon>Spermatophyta</taxon>
        <taxon>Magnoliopsida</taxon>
        <taxon>eudicotyledons</taxon>
        <taxon>Gunneridae</taxon>
        <taxon>Pentapetalae</taxon>
        <taxon>rosids</taxon>
        <taxon>malvids</taxon>
        <taxon>Brassicales</taxon>
        <taxon>Brassicaceae</taxon>
        <taxon>Brassiceae</taxon>
        <taxon>Brassica</taxon>
    </lineage>
</organism>
<sequence>NTYNFPNKGKVNRNPRIPAVAALINGNSDRRTGEAGSASPGPAIATGEVYSRRCNLKNMSDRPLGIQTDTEKPADEVQVKYWQVEAEVLTARHRSHHTSRAQRNPVAEHQERQGTVAIFLLKLESGGAGSPY</sequence>
<evidence type="ECO:0000313" key="1">
    <source>
        <dbReference type="EMBL" id="KAF2567385.1"/>
    </source>
</evidence>
<feature type="non-terminal residue" evidence="1">
    <location>
        <position position="1"/>
    </location>
</feature>
<dbReference type="EMBL" id="QGKW02001911">
    <property type="protein sequence ID" value="KAF2567385.1"/>
    <property type="molecule type" value="Genomic_DNA"/>
</dbReference>
<dbReference type="AlphaFoldDB" id="A0A8S9IDA2"/>
<gene>
    <name evidence="1" type="ORF">F2Q68_00026005</name>
</gene>
<protein>
    <submittedName>
        <fullName evidence="1">Uncharacterized protein</fullName>
    </submittedName>
</protein>
<comment type="caution">
    <text evidence="1">The sequence shown here is derived from an EMBL/GenBank/DDBJ whole genome shotgun (WGS) entry which is preliminary data.</text>
</comment>